<proteinExistence type="predicted"/>
<dbReference type="Proteomes" id="UP000818624">
    <property type="component" value="Chromosome 4"/>
</dbReference>
<reference evidence="1 2" key="1">
    <citation type="journal article" date="2020" name="Elife">
        <title>Loss of centromere function drives karyotype evolution in closely related Malassezia species.</title>
        <authorList>
            <person name="Sankaranarayanan S.R."/>
            <person name="Ianiri G."/>
            <person name="Coelho M.A."/>
            <person name="Reza M.H."/>
            <person name="Thimmappa B.C."/>
            <person name="Ganguly P."/>
            <person name="Vadnala R.N."/>
            <person name="Sun S."/>
            <person name="Siddharthan R."/>
            <person name="Tellgren-Roth C."/>
            <person name="Dawson T.L."/>
            <person name="Heitman J."/>
            <person name="Sanyal K."/>
        </authorList>
    </citation>
    <scope>NUCLEOTIDE SEQUENCE [LARGE SCALE GENOMIC DNA]</scope>
    <source>
        <strain evidence="1">CBS14141</strain>
    </source>
</reference>
<dbReference type="EMBL" id="CP046237">
    <property type="protein sequence ID" value="WFD49227.1"/>
    <property type="molecule type" value="Genomic_DNA"/>
</dbReference>
<gene>
    <name evidence="1" type="ORF">GLX27_003907</name>
</gene>
<name>A0ABY8EUK6_MALFU</name>
<evidence type="ECO:0000313" key="1">
    <source>
        <dbReference type="EMBL" id="WFD49227.1"/>
    </source>
</evidence>
<protein>
    <submittedName>
        <fullName evidence="1">Uncharacterized protein</fullName>
    </submittedName>
</protein>
<keyword evidence="2" id="KW-1185">Reference proteome</keyword>
<sequence>MSSGSVLERATRVRASIGSSKEARYALSEDSETCWTVELGSPSTSAQVTLTATLDAPCAVSSLQVVHCTFAGGFAPIRVVLLAGFASAANPKDVAWVELETVYPADGNMAQTFPLKPEHVAQQLQVAAYAVDAACTHLALRLEGSTDGFGRLVVYRLAITG</sequence>
<accession>A0ABY8EUK6</accession>
<evidence type="ECO:0000313" key="2">
    <source>
        <dbReference type="Proteomes" id="UP000818624"/>
    </source>
</evidence>
<organism evidence="1 2">
    <name type="scientific">Malassezia furfur</name>
    <name type="common">Pityriasis versicolor infection agent</name>
    <name type="synonym">Pityrosporum furfur</name>
    <dbReference type="NCBI Taxonomy" id="55194"/>
    <lineage>
        <taxon>Eukaryota</taxon>
        <taxon>Fungi</taxon>
        <taxon>Dikarya</taxon>
        <taxon>Basidiomycota</taxon>
        <taxon>Ustilaginomycotina</taxon>
        <taxon>Malasseziomycetes</taxon>
        <taxon>Malasseziales</taxon>
        <taxon>Malasseziaceae</taxon>
        <taxon>Malassezia</taxon>
    </lineage>
</organism>